<organism evidence="2 3">
    <name type="scientific">Lates japonicus</name>
    <name type="common">Japanese lates</name>
    <dbReference type="NCBI Taxonomy" id="270547"/>
    <lineage>
        <taxon>Eukaryota</taxon>
        <taxon>Metazoa</taxon>
        <taxon>Chordata</taxon>
        <taxon>Craniata</taxon>
        <taxon>Vertebrata</taxon>
        <taxon>Euteleostomi</taxon>
        <taxon>Actinopterygii</taxon>
        <taxon>Neopterygii</taxon>
        <taxon>Teleostei</taxon>
        <taxon>Neoteleostei</taxon>
        <taxon>Acanthomorphata</taxon>
        <taxon>Carangaria</taxon>
        <taxon>Carangaria incertae sedis</taxon>
        <taxon>Centropomidae</taxon>
        <taxon>Lates</taxon>
    </lineage>
</organism>
<evidence type="ECO:0000256" key="1">
    <source>
        <dbReference type="SAM" id="MobiDB-lite"/>
    </source>
</evidence>
<dbReference type="AlphaFoldDB" id="A0AAD3QWG5"/>
<feature type="compositionally biased region" description="Low complexity" evidence="1">
    <location>
        <begin position="24"/>
        <end position="33"/>
    </location>
</feature>
<dbReference type="EMBL" id="BRZM01000003">
    <property type="protein sequence ID" value="GLD47402.1"/>
    <property type="molecule type" value="Genomic_DNA"/>
</dbReference>
<feature type="region of interest" description="Disordered" evidence="1">
    <location>
        <begin position="24"/>
        <end position="47"/>
    </location>
</feature>
<sequence>MLILIRGCFGKALVTDSYLCAAASGSQPSSAAGERAQTQRRKPASTKPAWMAGTHWCKDCRNHKHYWLQVLFGPWDG</sequence>
<dbReference type="Proteomes" id="UP001279410">
    <property type="component" value="Unassembled WGS sequence"/>
</dbReference>
<evidence type="ECO:0000313" key="3">
    <source>
        <dbReference type="Proteomes" id="UP001279410"/>
    </source>
</evidence>
<gene>
    <name evidence="2" type="ORF">AKAME5_000158900</name>
</gene>
<comment type="caution">
    <text evidence="2">The sequence shown here is derived from an EMBL/GenBank/DDBJ whole genome shotgun (WGS) entry which is preliminary data.</text>
</comment>
<proteinExistence type="predicted"/>
<evidence type="ECO:0000313" key="2">
    <source>
        <dbReference type="EMBL" id="GLD47402.1"/>
    </source>
</evidence>
<accession>A0AAD3QWG5</accession>
<name>A0AAD3QWG5_LATJO</name>
<protein>
    <submittedName>
        <fullName evidence="2">Zinc transporter ZIP13 isoform X1</fullName>
    </submittedName>
</protein>
<reference evidence="2" key="1">
    <citation type="submission" date="2022-08" db="EMBL/GenBank/DDBJ databases">
        <title>Genome sequencing of akame (Lates japonicus).</title>
        <authorList>
            <person name="Hashiguchi Y."/>
            <person name="Takahashi H."/>
        </authorList>
    </citation>
    <scope>NUCLEOTIDE SEQUENCE</scope>
    <source>
        <strain evidence="2">Kochi</strain>
    </source>
</reference>
<keyword evidence="3" id="KW-1185">Reference proteome</keyword>